<protein>
    <submittedName>
        <fullName evidence="1">Omp28-related outer membrane protein</fullName>
    </submittedName>
</protein>
<gene>
    <name evidence="1" type="ORF">KUV50_02480</name>
</gene>
<dbReference type="Gene3D" id="2.60.40.10">
    <property type="entry name" value="Immunoglobulins"/>
    <property type="match status" value="1"/>
</dbReference>
<keyword evidence="2" id="KW-1185">Reference proteome</keyword>
<dbReference type="PROSITE" id="PS51257">
    <property type="entry name" value="PROKAR_LIPOPROTEIN"/>
    <property type="match status" value="1"/>
</dbReference>
<dbReference type="InterPro" id="IPR013783">
    <property type="entry name" value="Ig-like_fold"/>
</dbReference>
<comment type="caution">
    <text evidence="1">The sequence shown here is derived from an EMBL/GenBank/DDBJ whole genome shotgun (WGS) entry which is preliminary data.</text>
</comment>
<proteinExistence type="predicted"/>
<dbReference type="InterPro" id="IPR021615">
    <property type="entry name" value="Omp28"/>
</dbReference>
<dbReference type="RefSeq" id="WP_222578499.1">
    <property type="nucleotide sequence ID" value="NZ_JAHVHU010000002.1"/>
</dbReference>
<name>A0A953L7U3_9BACT</name>
<accession>A0A953L7U3</accession>
<dbReference type="Pfam" id="PF11551">
    <property type="entry name" value="Omp28"/>
    <property type="match status" value="1"/>
</dbReference>
<dbReference type="EMBL" id="JAHVHU010000002">
    <property type="protein sequence ID" value="MBY5956985.1"/>
    <property type="molecule type" value="Genomic_DNA"/>
</dbReference>
<dbReference type="AlphaFoldDB" id="A0A953L7U3"/>
<sequence>MRNVGYLLFLLFILSACTDEIPYDLAEPMAGKQKVLIEEISGVRCPNCPDGSRLLEALNADFDSSLIVVTYHAGSFSRPYAESKYDFKTSQTVSLMELLGRPEGYPSAAIQRIPVPGQQTYQRLPNTWTTTISDAVNAEPKVDLNLSVNTLNTSTTLRVSALFLEDINAPVFLTVYLTEDGLVDPQADTKTSEEYIADFQHDHVLREVLTPVEGTRWSDGYQKLDFKEDNFNVDVHALSNVVDSGNTAFVVFLHTSEGVLQVEKIDVH</sequence>
<dbReference type="Proteomes" id="UP000753961">
    <property type="component" value="Unassembled WGS sequence"/>
</dbReference>
<evidence type="ECO:0000313" key="2">
    <source>
        <dbReference type="Proteomes" id="UP000753961"/>
    </source>
</evidence>
<evidence type="ECO:0000313" key="1">
    <source>
        <dbReference type="EMBL" id="MBY5956985.1"/>
    </source>
</evidence>
<reference evidence="1" key="1">
    <citation type="submission" date="2021-06" db="EMBL/GenBank/DDBJ databases">
        <title>44 bacteria genomes isolated from Dapeng, Shenzhen.</title>
        <authorList>
            <person name="Zheng W."/>
            <person name="Yu S."/>
            <person name="Huang Y."/>
        </authorList>
    </citation>
    <scope>NUCLEOTIDE SEQUENCE</scope>
    <source>
        <strain evidence="1">DP5N28-2</strain>
    </source>
</reference>
<organism evidence="1 2">
    <name type="scientific">Membranihabitans marinus</name>
    <dbReference type="NCBI Taxonomy" id="1227546"/>
    <lineage>
        <taxon>Bacteria</taxon>
        <taxon>Pseudomonadati</taxon>
        <taxon>Bacteroidota</taxon>
        <taxon>Saprospiria</taxon>
        <taxon>Saprospirales</taxon>
        <taxon>Saprospiraceae</taxon>
        <taxon>Membranihabitans</taxon>
    </lineage>
</organism>